<evidence type="ECO:0000313" key="2">
    <source>
        <dbReference type="EMBL" id="SEC02209.1"/>
    </source>
</evidence>
<reference evidence="2 3" key="1">
    <citation type="submission" date="2016-10" db="EMBL/GenBank/DDBJ databases">
        <authorList>
            <person name="de Groot N.N."/>
        </authorList>
    </citation>
    <scope>NUCLEOTIDE SEQUENCE [LARGE SCALE GENOMIC DNA]</scope>
    <source>
        <strain evidence="2 3">DSM 40306</strain>
    </source>
</reference>
<dbReference type="AlphaFoldDB" id="A0A1H4P4B5"/>
<feature type="region of interest" description="Disordered" evidence="1">
    <location>
        <begin position="1"/>
        <end position="20"/>
    </location>
</feature>
<protein>
    <recommendedName>
        <fullName evidence="4">PD-(D/E)XK nuclease superfamily protein</fullName>
    </recommendedName>
</protein>
<dbReference type="RefSeq" id="WP_074990887.1">
    <property type="nucleotide sequence ID" value="NZ_FNTD01000004.1"/>
</dbReference>
<evidence type="ECO:0000256" key="1">
    <source>
        <dbReference type="SAM" id="MobiDB-lite"/>
    </source>
</evidence>
<name>A0A1H4P4B5_9ACTN</name>
<organism evidence="2 3">
    <name type="scientific">Streptomyces misionensis</name>
    <dbReference type="NCBI Taxonomy" id="67331"/>
    <lineage>
        <taxon>Bacteria</taxon>
        <taxon>Bacillati</taxon>
        <taxon>Actinomycetota</taxon>
        <taxon>Actinomycetes</taxon>
        <taxon>Kitasatosporales</taxon>
        <taxon>Streptomycetaceae</taxon>
        <taxon>Streptomyces</taxon>
    </lineage>
</organism>
<dbReference type="STRING" id="67331.SAMN04490357_0984"/>
<accession>A0A1H4P4B5</accession>
<feature type="compositionally biased region" description="Basic and acidic residues" evidence="1">
    <location>
        <begin position="1"/>
        <end position="15"/>
    </location>
</feature>
<dbReference type="Proteomes" id="UP000182375">
    <property type="component" value="Unassembled WGS sequence"/>
</dbReference>
<evidence type="ECO:0008006" key="4">
    <source>
        <dbReference type="Google" id="ProtNLM"/>
    </source>
</evidence>
<proteinExistence type="predicted"/>
<gene>
    <name evidence="2" type="ORF">SAMN04490357_0984</name>
</gene>
<dbReference type="GeneID" id="95510231"/>
<evidence type="ECO:0000313" key="3">
    <source>
        <dbReference type="Proteomes" id="UP000182375"/>
    </source>
</evidence>
<dbReference type="EMBL" id="FNTD01000004">
    <property type="protein sequence ID" value="SEC02209.1"/>
    <property type="molecule type" value="Genomic_DNA"/>
</dbReference>
<sequence length="282" mass="31359">MTQPKHARDTERGRYYSDPAGGPDLVSVTNVIDTAVNKSMALVPWGVKVTLEYALDRWQLLTDRVTDDRTELTKELKAVHRDVREQAADLGDRVHKAAEHRLLGAPIEDDSVVAPYLAQFDAWLASWNVDFTEHVEATEITVLHRRLGYAGTADLMIWLPTGPGGRLELWLIDYKSSATRSARSVYPENTLQLAALRYAETVLLPDDTEHPMPPIERTGVLNLRAGSHALVPMPADRTAHRAFRGALETTKWLHAAAHTYPALFAPGHAPAPRRRATTRKAA</sequence>